<proteinExistence type="predicted"/>
<dbReference type="Pfam" id="PF20700">
    <property type="entry name" value="Mutator"/>
    <property type="match status" value="1"/>
</dbReference>
<keyword evidence="3" id="KW-1185">Reference proteome</keyword>
<sequence length="225" mass="24659">MGVGHAGLVQLCRFLNMKPLTHTSYSKHTHAICEGIKVVVTRMLDDAATIVRRVYRDIDSSIGHDDTITLTVSYDGSWMTRGHKSQYGIGCISEVITGLVIDLQHPTLRQVHCSLQGMVCDARARVQPELRGASGGMEVKAAQLLSTRSTDRYFRYTTIHSDGDARTFTRLTNSRVYGDVKLQNEEWVNHVAKCLNTALRKLASSGKKAGVTLGGHGFGKLTGGK</sequence>
<organism evidence="2 3">
    <name type="scientific">Ridgeia piscesae</name>
    <name type="common">Tubeworm</name>
    <dbReference type="NCBI Taxonomy" id="27915"/>
    <lineage>
        <taxon>Eukaryota</taxon>
        <taxon>Metazoa</taxon>
        <taxon>Spiralia</taxon>
        <taxon>Lophotrochozoa</taxon>
        <taxon>Annelida</taxon>
        <taxon>Polychaeta</taxon>
        <taxon>Sedentaria</taxon>
        <taxon>Canalipalpata</taxon>
        <taxon>Sabellida</taxon>
        <taxon>Siboglinidae</taxon>
        <taxon>Ridgeia</taxon>
    </lineage>
</organism>
<gene>
    <name evidence="2" type="ORF">NP493_395g02008</name>
</gene>
<dbReference type="Proteomes" id="UP001209878">
    <property type="component" value="Unassembled WGS sequence"/>
</dbReference>
<evidence type="ECO:0000259" key="1">
    <source>
        <dbReference type="Pfam" id="PF20700"/>
    </source>
</evidence>
<dbReference type="EMBL" id="JAODUO010000393">
    <property type="protein sequence ID" value="KAK2181522.1"/>
    <property type="molecule type" value="Genomic_DNA"/>
</dbReference>
<accession>A0AAD9NSU8</accession>
<evidence type="ECO:0000313" key="2">
    <source>
        <dbReference type="EMBL" id="KAK2181522.1"/>
    </source>
</evidence>
<comment type="caution">
    <text evidence="2">The sequence shown here is derived from an EMBL/GenBank/DDBJ whole genome shotgun (WGS) entry which is preliminary data.</text>
</comment>
<protein>
    <recommendedName>
        <fullName evidence="1">Mutator-like transposase domain-containing protein</fullName>
    </recommendedName>
</protein>
<name>A0AAD9NSU8_RIDPI</name>
<feature type="domain" description="Mutator-like transposase" evidence="1">
    <location>
        <begin position="1"/>
        <end position="208"/>
    </location>
</feature>
<reference evidence="2" key="1">
    <citation type="journal article" date="2023" name="Mol. Biol. Evol.">
        <title>Third-Generation Sequencing Reveals the Adaptive Role of the Epigenome in Three Deep-Sea Polychaetes.</title>
        <authorList>
            <person name="Perez M."/>
            <person name="Aroh O."/>
            <person name="Sun Y."/>
            <person name="Lan Y."/>
            <person name="Juniper S.K."/>
            <person name="Young C.R."/>
            <person name="Angers B."/>
            <person name="Qian P.Y."/>
        </authorList>
    </citation>
    <scope>NUCLEOTIDE SEQUENCE</scope>
    <source>
        <strain evidence="2">R07B-5</strain>
    </source>
</reference>
<dbReference type="InterPro" id="IPR049012">
    <property type="entry name" value="Mutator_transp_dom"/>
</dbReference>
<dbReference type="AlphaFoldDB" id="A0AAD9NSU8"/>
<evidence type="ECO:0000313" key="3">
    <source>
        <dbReference type="Proteomes" id="UP001209878"/>
    </source>
</evidence>